<gene>
    <name evidence="1" type="ORF">GCM10010910_15310</name>
</gene>
<accession>A0ABQ2N1M3</accession>
<comment type="caution">
    <text evidence="1">The sequence shown here is derived from an EMBL/GenBank/DDBJ whole genome shotgun (WGS) entry which is preliminary data.</text>
</comment>
<sequence>MTAKTVPTTAVISAIVPSSEFFGAASAGGRGWCRSVLMSGFLEGASSDDAGRYAACGAAARGRNGIRRAMTPASPARPAPNIGRSAGIRSADRPIRVSVLRPMVDL</sequence>
<evidence type="ECO:0000313" key="2">
    <source>
        <dbReference type="Proteomes" id="UP000638043"/>
    </source>
</evidence>
<proteinExistence type="predicted"/>
<name>A0ABQ2N1M3_9MICO</name>
<keyword evidence="2" id="KW-1185">Reference proteome</keyword>
<dbReference type="EMBL" id="BMMQ01000004">
    <property type="protein sequence ID" value="GGO63250.1"/>
    <property type="molecule type" value="Genomic_DNA"/>
</dbReference>
<protein>
    <submittedName>
        <fullName evidence="1">Uncharacterized protein</fullName>
    </submittedName>
</protein>
<organism evidence="1 2">
    <name type="scientific">Microbacterium nanhaiense</name>
    <dbReference type="NCBI Taxonomy" id="1301026"/>
    <lineage>
        <taxon>Bacteria</taxon>
        <taxon>Bacillati</taxon>
        <taxon>Actinomycetota</taxon>
        <taxon>Actinomycetes</taxon>
        <taxon>Micrococcales</taxon>
        <taxon>Microbacteriaceae</taxon>
        <taxon>Microbacterium</taxon>
    </lineage>
</organism>
<evidence type="ECO:0000313" key="1">
    <source>
        <dbReference type="EMBL" id="GGO63250.1"/>
    </source>
</evidence>
<dbReference type="Proteomes" id="UP000638043">
    <property type="component" value="Unassembled WGS sequence"/>
</dbReference>
<reference evidence="2" key="1">
    <citation type="journal article" date="2019" name="Int. J. Syst. Evol. Microbiol.">
        <title>The Global Catalogue of Microorganisms (GCM) 10K type strain sequencing project: providing services to taxonomists for standard genome sequencing and annotation.</title>
        <authorList>
            <consortium name="The Broad Institute Genomics Platform"/>
            <consortium name="The Broad Institute Genome Sequencing Center for Infectious Disease"/>
            <person name="Wu L."/>
            <person name="Ma J."/>
        </authorList>
    </citation>
    <scope>NUCLEOTIDE SEQUENCE [LARGE SCALE GENOMIC DNA]</scope>
    <source>
        <strain evidence="2">CGMCC 4.7181</strain>
    </source>
</reference>